<dbReference type="EMBL" id="JANFFA010000006">
    <property type="protein sequence ID" value="MDQ2095843.1"/>
    <property type="molecule type" value="Genomic_DNA"/>
</dbReference>
<feature type="transmembrane region" description="Helical" evidence="1">
    <location>
        <begin position="80"/>
        <end position="103"/>
    </location>
</feature>
<protein>
    <submittedName>
        <fullName evidence="3">DUF2062 domain-containing protein</fullName>
    </submittedName>
</protein>
<comment type="caution">
    <text evidence="3">The sequence shown here is derived from an EMBL/GenBank/DDBJ whole genome shotgun (WGS) entry which is preliminary data.</text>
</comment>
<proteinExistence type="predicted"/>
<reference evidence="3" key="1">
    <citation type="submission" date="2022-07" db="EMBL/GenBank/DDBJ databases">
        <authorList>
            <person name="Otstavnykh N."/>
            <person name="Isaeva M."/>
            <person name="Bystritskaya E."/>
        </authorList>
    </citation>
    <scope>NUCLEOTIDE SEQUENCE</scope>
    <source>
        <strain evidence="3">10Alg 79</strain>
    </source>
</reference>
<keyword evidence="4" id="KW-1185">Reference proteome</keyword>
<dbReference type="Pfam" id="PF09835">
    <property type="entry name" value="DUF2062"/>
    <property type="match status" value="1"/>
</dbReference>
<reference evidence="3" key="2">
    <citation type="submission" date="2023-04" db="EMBL/GenBank/DDBJ databases">
        <title>'Rhodoalgimonas zhirmunskyi' gen. nov., isolated from a red alga.</title>
        <authorList>
            <person name="Nedashkovskaya O.I."/>
            <person name="Otstavnykh N.Y."/>
            <person name="Bystritskaya E.P."/>
            <person name="Balabanova L.A."/>
            <person name="Isaeva M.P."/>
        </authorList>
    </citation>
    <scope>NUCLEOTIDE SEQUENCE</scope>
    <source>
        <strain evidence="3">10Alg 79</strain>
    </source>
</reference>
<name>A0AAJ1X629_9RHOB</name>
<dbReference type="RefSeq" id="WP_317627463.1">
    <property type="nucleotide sequence ID" value="NZ_JANFFA010000006.1"/>
</dbReference>
<dbReference type="Proteomes" id="UP001227162">
    <property type="component" value="Unassembled WGS sequence"/>
</dbReference>
<dbReference type="PANTHER" id="PTHR40547">
    <property type="entry name" value="SLL0298 PROTEIN"/>
    <property type="match status" value="1"/>
</dbReference>
<feature type="transmembrane region" description="Helical" evidence="1">
    <location>
        <begin position="50"/>
        <end position="73"/>
    </location>
</feature>
<sequence length="230" mass="26470">MVFKRRDRRPFWKIVIEFFYPRGGWLRAALYVKHRLNRLPDPPHKISRGIWAGVFTTFTPFYGLHFVVAALIARIMQGNILAALLATFFGNPLTYLPIGIVSLKTGHWILGSRFDHHEAEQSLGRTFARASEDLWFNLRAWYDGAPTDWTHLHRFYDDVFFPYMVGGIIPGVIVASIAYYIALPLLQAYQKHRKSKLKAKLEAIRAQRLDKATTVQLDERPMPKEGSAGK</sequence>
<keyword evidence="1" id="KW-0472">Membrane</keyword>
<gene>
    <name evidence="3" type="ORF">NOI20_17115</name>
</gene>
<feature type="domain" description="DUF2062" evidence="2">
    <location>
        <begin position="27"/>
        <end position="194"/>
    </location>
</feature>
<organism evidence="3 4">
    <name type="scientific">Rhodalgimonas zhirmunskyi</name>
    <dbReference type="NCBI Taxonomy" id="2964767"/>
    <lineage>
        <taxon>Bacteria</taxon>
        <taxon>Pseudomonadati</taxon>
        <taxon>Pseudomonadota</taxon>
        <taxon>Alphaproteobacteria</taxon>
        <taxon>Rhodobacterales</taxon>
        <taxon>Roseobacteraceae</taxon>
        <taxon>Rhodalgimonas</taxon>
    </lineage>
</organism>
<evidence type="ECO:0000313" key="4">
    <source>
        <dbReference type="Proteomes" id="UP001227162"/>
    </source>
</evidence>
<keyword evidence="1" id="KW-0812">Transmembrane</keyword>
<keyword evidence="1" id="KW-1133">Transmembrane helix</keyword>
<dbReference type="PANTHER" id="PTHR40547:SF1">
    <property type="entry name" value="SLL0298 PROTEIN"/>
    <property type="match status" value="1"/>
</dbReference>
<dbReference type="InterPro" id="IPR018639">
    <property type="entry name" value="DUF2062"/>
</dbReference>
<accession>A0AAJ1X629</accession>
<feature type="transmembrane region" description="Helical" evidence="1">
    <location>
        <begin position="160"/>
        <end position="186"/>
    </location>
</feature>
<dbReference type="AlphaFoldDB" id="A0AAJ1X629"/>
<evidence type="ECO:0000256" key="1">
    <source>
        <dbReference type="SAM" id="Phobius"/>
    </source>
</evidence>
<evidence type="ECO:0000259" key="2">
    <source>
        <dbReference type="Pfam" id="PF09835"/>
    </source>
</evidence>
<evidence type="ECO:0000313" key="3">
    <source>
        <dbReference type="EMBL" id="MDQ2095843.1"/>
    </source>
</evidence>